<organism evidence="8 9">
    <name type="scientific">Flavobacterium zepuense</name>
    <dbReference type="NCBI Taxonomy" id="2593302"/>
    <lineage>
        <taxon>Bacteria</taxon>
        <taxon>Pseudomonadati</taxon>
        <taxon>Bacteroidota</taxon>
        <taxon>Flavobacteriia</taxon>
        <taxon>Flavobacteriales</taxon>
        <taxon>Flavobacteriaceae</taxon>
        <taxon>Flavobacterium</taxon>
    </lineage>
</organism>
<evidence type="ECO:0000256" key="3">
    <source>
        <dbReference type="ARBA" id="ARBA00022692"/>
    </source>
</evidence>
<dbReference type="GO" id="GO:0005886">
    <property type="term" value="C:plasma membrane"/>
    <property type="evidence" value="ECO:0007669"/>
    <property type="project" value="UniProtKB-SubCell"/>
</dbReference>
<dbReference type="InterPro" id="IPR050189">
    <property type="entry name" value="MFS_Efflux_Transporters"/>
</dbReference>
<feature type="transmembrane region" description="Helical" evidence="6">
    <location>
        <begin position="342"/>
        <end position="364"/>
    </location>
</feature>
<comment type="subcellular location">
    <subcellularLocation>
        <location evidence="1">Cell membrane</location>
        <topology evidence="1">Multi-pass membrane protein</topology>
    </subcellularLocation>
</comment>
<feature type="transmembrane region" description="Helical" evidence="6">
    <location>
        <begin position="112"/>
        <end position="133"/>
    </location>
</feature>
<dbReference type="RefSeq" id="WP_143373520.1">
    <property type="nucleotide sequence ID" value="NZ_VJVZ01000006.1"/>
</dbReference>
<protein>
    <submittedName>
        <fullName evidence="8">MFS transporter</fullName>
    </submittedName>
</protein>
<keyword evidence="4 6" id="KW-1133">Transmembrane helix</keyword>
<dbReference type="Gene3D" id="1.20.1250.20">
    <property type="entry name" value="MFS general substrate transporter like domains"/>
    <property type="match status" value="1"/>
</dbReference>
<keyword evidence="9" id="KW-1185">Reference proteome</keyword>
<feature type="transmembrane region" description="Helical" evidence="6">
    <location>
        <begin position="221"/>
        <end position="239"/>
    </location>
</feature>
<dbReference type="CDD" id="cd17324">
    <property type="entry name" value="MFS_NepI_like"/>
    <property type="match status" value="1"/>
</dbReference>
<comment type="caution">
    <text evidence="8">The sequence shown here is derived from an EMBL/GenBank/DDBJ whole genome shotgun (WGS) entry which is preliminary data.</text>
</comment>
<evidence type="ECO:0000313" key="8">
    <source>
        <dbReference type="EMBL" id="TRW24439.1"/>
    </source>
</evidence>
<keyword evidence="5 6" id="KW-0472">Membrane</keyword>
<dbReference type="PANTHER" id="PTHR43124">
    <property type="entry name" value="PURINE EFFLUX PUMP PBUE"/>
    <property type="match status" value="1"/>
</dbReference>
<dbReference type="InterPro" id="IPR036259">
    <property type="entry name" value="MFS_trans_sf"/>
</dbReference>
<feature type="transmembrane region" description="Helical" evidence="6">
    <location>
        <begin position="176"/>
        <end position="195"/>
    </location>
</feature>
<evidence type="ECO:0000313" key="9">
    <source>
        <dbReference type="Proteomes" id="UP000320643"/>
    </source>
</evidence>
<dbReference type="Proteomes" id="UP000320643">
    <property type="component" value="Unassembled WGS sequence"/>
</dbReference>
<name>A0A552V1U8_9FLAO</name>
<evidence type="ECO:0000256" key="6">
    <source>
        <dbReference type="SAM" id="Phobius"/>
    </source>
</evidence>
<feature type="domain" description="Major facilitator superfamily (MFS) profile" evidence="7">
    <location>
        <begin position="14"/>
        <end position="395"/>
    </location>
</feature>
<dbReference type="InterPro" id="IPR020846">
    <property type="entry name" value="MFS_dom"/>
</dbReference>
<feature type="transmembrane region" description="Helical" evidence="6">
    <location>
        <begin position="370"/>
        <end position="391"/>
    </location>
</feature>
<evidence type="ECO:0000256" key="1">
    <source>
        <dbReference type="ARBA" id="ARBA00004651"/>
    </source>
</evidence>
<feature type="transmembrane region" description="Helical" evidence="6">
    <location>
        <begin position="87"/>
        <end position="106"/>
    </location>
</feature>
<dbReference type="PANTHER" id="PTHR43124:SF5">
    <property type="entry name" value="PURINE RIBONUCLEOSIDE EFFLUX PUMP NEPI"/>
    <property type="match status" value="1"/>
</dbReference>
<evidence type="ECO:0000256" key="5">
    <source>
        <dbReference type="ARBA" id="ARBA00023136"/>
    </source>
</evidence>
<dbReference type="GO" id="GO:0022857">
    <property type="term" value="F:transmembrane transporter activity"/>
    <property type="evidence" value="ECO:0007669"/>
    <property type="project" value="InterPro"/>
</dbReference>
<gene>
    <name evidence="8" type="ORF">FMM05_11455</name>
</gene>
<dbReference type="OrthoDB" id="2810795at2"/>
<feature type="transmembrane region" description="Helical" evidence="6">
    <location>
        <begin position="56"/>
        <end position="75"/>
    </location>
</feature>
<dbReference type="EMBL" id="VJVZ01000006">
    <property type="protein sequence ID" value="TRW24439.1"/>
    <property type="molecule type" value="Genomic_DNA"/>
</dbReference>
<sequence>MILQNSQDSSANGVITPSWNAVFSLALAVAALITAEFLPVSLLTPMARDLHITEGLAGQTISFTAIAAMITSLFVTVVTQRLDRRHVLLSFCLLQVLSNLLVVFAPSFTLLLLGRILLGIGLGGFWAMSAATAMRLVPEHLVPKALSIIFGALSIATVVAAPMGSFLGALIGWRNVFLIAAAIGVIAMVWQAMTLPSMRTGKRVQVTTLFHVLKRPKIKEGLLATMFIFMGYATFFTYLRPFLEKAAGVDENTLSIILLGFGIANFFGTTLSRFLLEKKLKQSLSIVPLVMGILVAAMVLFSHSLIIVSVLIALWGMAFGIVQVGWPTWLTRTIPDEAESAGGLQVATIQLAITMGAAFGGIFFDQTGASGVYIGSSIITLLAAFIAVFALKINDH</sequence>
<evidence type="ECO:0000256" key="4">
    <source>
        <dbReference type="ARBA" id="ARBA00022989"/>
    </source>
</evidence>
<feature type="transmembrane region" description="Helical" evidence="6">
    <location>
        <begin position="254"/>
        <end position="276"/>
    </location>
</feature>
<evidence type="ECO:0000256" key="2">
    <source>
        <dbReference type="ARBA" id="ARBA00022475"/>
    </source>
</evidence>
<dbReference type="AlphaFoldDB" id="A0A552V1U8"/>
<dbReference type="PROSITE" id="PS50850">
    <property type="entry name" value="MFS"/>
    <property type="match status" value="1"/>
</dbReference>
<evidence type="ECO:0000259" key="7">
    <source>
        <dbReference type="PROSITE" id="PS50850"/>
    </source>
</evidence>
<dbReference type="InterPro" id="IPR011701">
    <property type="entry name" value="MFS"/>
</dbReference>
<reference evidence="8 9" key="1">
    <citation type="submission" date="2019-07" db="EMBL/GenBank/DDBJ databases">
        <title>Flavobacterium sp. nov., isolated from glacier ice.</title>
        <authorList>
            <person name="Liu Q."/>
            <person name="Xin Y.-H."/>
        </authorList>
    </citation>
    <scope>NUCLEOTIDE SEQUENCE [LARGE SCALE GENOMIC DNA]</scope>
    <source>
        <strain evidence="8 9">ZT4R6</strain>
    </source>
</reference>
<dbReference type="Pfam" id="PF07690">
    <property type="entry name" value="MFS_1"/>
    <property type="match status" value="1"/>
</dbReference>
<proteinExistence type="predicted"/>
<feature type="transmembrane region" description="Helical" evidence="6">
    <location>
        <begin position="145"/>
        <end position="170"/>
    </location>
</feature>
<feature type="transmembrane region" description="Helical" evidence="6">
    <location>
        <begin position="21"/>
        <end position="44"/>
    </location>
</feature>
<keyword evidence="2" id="KW-1003">Cell membrane</keyword>
<dbReference type="SUPFAM" id="SSF103473">
    <property type="entry name" value="MFS general substrate transporter"/>
    <property type="match status" value="1"/>
</dbReference>
<keyword evidence="3 6" id="KW-0812">Transmembrane</keyword>
<accession>A0A552V1U8</accession>
<feature type="transmembrane region" description="Helical" evidence="6">
    <location>
        <begin position="283"/>
        <end position="301"/>
    </location>
</feature>
<feature type="transmembrane region" description="Helical" evidence="6">
    <location>
        <begin position="307"/>
        <end position="330"/>
    </location>
</feature>